<evidence type="ECO:0000256" key="2">
    <source>
        <dbReference type="PROSITE-ProRule" id="PRU00235"/>
    </source>
</evidence>
<dbReference type="AlphaFoldDB" id="A0A9Q0RUY8"/>
<feature type="repeat" description="RCC1" evidence="2">
    <location>
        <begin position="370"/>
        <end position="419"/>
    </location>
</feature>
<dbReference type="PANTHER" id="PTHR46089">
    <property type="entry name" value="ALSIN HOMOLOG"/>
    <property type="match status" value="1"/>
</dbReference>
<evidence type="ECO:0000256" key="1">
    <source>
        <dbReference type="ARBA" id="ARBA00022737"/>
    </source>
</evidence>
<dbReference type="EMBL" id="WJQU01002616">
    <property type="protein sequence ID" value="KAJ6632656.1"/>
    <property type="molecule type" value="Genomic_DNA"/>
</dbReference>
<dbReference type="PANTHER" id="PTHR46089:SF2">
    <property type="entry name" value="ALSIN HOMOLOG"/>
    <property type="match status" value="1"/>
</dbReference>
<feature type="repeat" description="RCC1" evidence="2">
    <location>
        <begin position="318"/>
        <end position="369"/>
    </location>
</feature>
<dbReference type="Gene3D" id="2.30.29.30">
    <property type="entry name" value="Pleckstrin-homology domain (PH domain)/Phosphotyrosine-binding domain (PTB)"/>
    <property type="match status" value="1"/>
</dbReference>
<gene>
    <name evidence="4" type="primary">Als2_1</name>
    <name evidence="4" type="ORF">Bhyg_16734</name>
</gene>
<dbReference type="GO" id="GO:0005737">
    <property type="term" value="C:cytoplasm"/>
    <property type="evidence" value="ECO:0007669"/>
    <property type="project" value="TreeGrafter"/>
</dbReference>
<dbReference type="InterPro" id="IPR011993">
    <property type="entry name" value="PH-like_dom_sf"/>
</dbReference>
<accession>A0A9Q0RUY8</accession>
<dbReference type="Gene3D" id="2.20.110.10">
    <property type="entry name" value="Histone H3 K4-specific methyltransferase SET7/9 N-terminal domain"/>
    <property type="match status" value="2"/>
</dbReference>
<keyword evidence="1" id="KW-0677">Repeat</keyword>
<dbReference type="GO" id="GO:0031267">
    <property type="term" value="F:small GTPase binding"/>
    <property type="evidence" value="ECO:0007669"/>
    <property type="project" value="TreeGrafter"/>
</dbReference>
<dbReference type="SUPFAM" id="SSF50729">
    <property type="entry name" value="PH domain-like"/>
    <property type="match status" value="1"/>
</dbReference>
<dbReference type="Pfam" id="PF02493">
    <property type="entry name" value="MORN"/>
    <property type="match status" value="6"/>
</dbReference>
<dbReference type="Gene3D" id="2.130.10.30">
    <property type="entry name" value="Regulator of chromosome condensation 1/beta-lactamase-inhibitor protein II"/>
    <property type="match status" value="1"/>
</dbReference>
<organism evidence="4 5">
    <name type="scientific">Pseudolycoriella hygida</name>
    <dbReference type="NCBI Taxonomy" id="35572"/>
    <lineage>
        <taxon>Eukaryota</taxon>
        <taxon>Metazoa</taxon>
        <taxon>Ecdysozoa</taxon>
        <taxon>Arthropoda</taxon>
        <taxon>Hexapoda</taxon>
        <taxon>Insecta</taxon>
        <taxon>Pterygota</taxon>
        <taxon>Neoptera</taxon>
        <taxon>Endopterygota</taxon>
        <taxon>Diptera</taxon>
        <taxon>Nematocera</taxon>
        <taxon>Sciaroidea</taxon>
        <taxon>Sciaridae</taxon>
        <taxon>Pseudolycoriella</taxon>
    </lineage>
</organism>
<dbReference type="SMART" id="SM00233">
    <property type="entry name" value="PH"/>
    <property type="match status" value="1"/>
</dbReference>
<name>A0A9Q0RUY8_9DIPT</name>
<dbReference type="InterPro" id="IPR009091">
    <property type="entry name" value="RCC1/BLIP-II"/>
</dbReference>
<dbReference type="Pfam" id="PF25384">
    <property type="entry name" value="Alsin_RLD"/>
    <property type="match status" value="1"/>
</dbReference>
<dbReference type="OrthoDB" id="48314at2759"/>
<dbReference type="InterPro" id="IPR000408">
    <property type="entry name" value="Reg_chr_condens"/>
</dbReference>
<evidence type="ECO:0000313" key="4">
    <source>
        <dbReference type="EMBL" id="KAJ6632656.1"/>
    </source>
</evidence>
<dbReference type="GO" id="GO:0005085">
    <property type="term" value="F:guanyl-nucleotide exchange factor activity"/>
    <property type="evidence" value="ECO:0007669"/>
    <property type="project" value="UniProtKB-KW"/>
</dbReference>
<dbReference type="Pfam" id="PF25389">
    <property type="entry name" value="DH_ALS2"/>
    <property type="match status" value="1"/>
</dbReference>
<evidence type="ECO:0000313" key="5">
    <source>
        <dbReference type="Proteomes" id="UP001151699"/>
    </source>
</evidence>
<dbReference type="SUPFAM" id="SSF50985">
    <property type="entry name" value="RCC1/BLIP-II"/>
    <property type="match status" value="2"/>
</dbReference>
<evidence type="ECO:0000259" key="3">
    <source>
        <dbReference type="SMART" id="SM00233"/>
    </source>
</evidence>
<dbReference type="InterPro" id="IPR057248">
    <property type="entry name" value="Alsin-like_PH"/>
</dbReference>
<dbReference type="SMART" id="SM00698">
    <property type="entry name" value="MORN"/>
    <property type="match status" value="6"/>
</dbReference>
<dbReference type="GO" id="GO:0016197">
    <property type="term" value="P:endosomal transport"/>
    <property type="evidence" value="ECO:0007669"/>
    <property type="project" value="TreeGrafter"/>
</dbReference>
<sequence>MQNFTLYHDPESIEIELCTNTHLHHIKKVRSIQDQAFLLNTRNELFTGLVNANACYVELKLLTTAVIDFDIDCKDKRLYIVDDKGCVHRSTLPFEKNEPVEITVPSPKSCVHGFKRPKLKISKVCVNEDGILFVTMQHELFAMGNFEDVVCSNYPVPVECFAGFKILQVVAGSNFVVVLTYKKPHIGFDDISDEESDTSNYFNSNCYLCSPDAKQNEMFYEESITPSTAAESSNGKNSSEQLEQISSEIKNLAIDVVPTSGVLDQRCDESNNDVNSLNECSMMSSTLEDVGSVEDLMEGDIEADIIKICRVGANMLGTGVWCFGSVNKGHLGTGDHIKRTRINQVLGLTGQGVVKVCCGNEHSVAITLDGRLFLWGNNNQQQISTEEIEDVSSPRRYRNAQNVLDVACGSYSTIILHNDLQIKEIRKELSDISPQKKSFKSLENDESKCKESTSFILASNNLMIQNHSTLAPIEKHLNSEQKFLQDMLQTYQSILKPFRKKLYFTNKNPTIDHLCQQYLNILNMTAVNLKSMVDFYNETIGYTDVLFLISSTEMTASYRAYTTCFCDVVVMHGFLNENLALGKVKDTRKIFMALFQRVWCYVDFICHLLEINSLNNAFLEEKRSVWEKYKIEKDLAIELADKTAKFWETSGKPLAAKLQSSERRLILDSKELSLKLMASNRFSSHWFILFSDVFCHYTGSNLQLYPLNTLWISPLLDIENRKNSFKLTSPEDTMILLAQDLEAKTKWMEAIELGCKSCLELSASSAVPKFRNATYTFSEKHSKYPRARYVGQWWCGQMQGIGHFEFPDGRMYTGQLSNNEISGIGKMFSPTGVYEGEFLNGKYHGHGVLEVKNKETYEGNFKDGVYQGHGVLRTNQFTYIGEFSNNSKNGYGVLDDAITGDKYMGMFVDNKKCGPGILITMDGNYFEGTFVNDSLANFGIAFLPNGSYFEGELTLNGPNGKGTLCLPTSDVKIETIELEDRKIEMIGTISSGTF</sequence>
<protein>
    <submittedName>
        <fullName evidence="4">Alsin like</fullName>
    </submittedName>
</protein>
<feature type="non-terminal residue" evidence="4">
    <location>
        <position position="1"/>
    </location>
</feature>
<dbReference type="PROSITE" id="PS00626">
    <property type="entry name" value="RCC1_2"/>
    <property type="match status" value="1"/>
</dbReference>
<feature type="domain" description="PH" evidence="3">
    <location>
        <begin position="668"/>
        <end position="758"/>
    </location>
</feature>
<dbReference type="InterPro" id="IPR001849">
    <property type="entry name" value="PH_domain"/>
</dbReference>
<dbReference type="Pfam" id="PF25383">
    <property type="entry name" value="PH_alsin"/>
    <property type="match status" value="1"/>
</dbReference>
<dbReference type="Proteomes" id="UP001151699">
    <property type="component" value="Unassembled WGS sequence"/>
</dbReference>
<dbReference type="InterPro" id="IPR003409">
    <property type="entry name" value="MORN"/>
</dbReference>
<keyword evidence="5" id="KW-1185">Reference proteome</keyword>
<dbReference type="SUPFAM" id="SSF82185">
    <property type="entry name" value="Histone H3 K4-specific methyltransferase SET7/9 N-terminal domain"/>
    <property type="match status" value="2"/>
</dbReference>
<proteinExistence type="predicted"/>
<reference evidence="4" key="1">
    <citation type="submission" date="2022-07" db="EMBL/GenBank/DDBJ databases">
        <authorList>
            <person name="Trinca V."/>
            <person name="Uliana J.V.C."/>
            <person name="Torres T.T."/>
            <person name="Ward R.J."/>
            <person name="Monesi N."/>
        </authorList>
    </citation>
    <scope>NUCLEOTIDE SEQUENCE</scope>
    <source>
        <strain evidence="4">HSMRA1968</strain>
        <tissue evidence="4">Whole embryos</tissue>
    </source>
</reference>
<dbReference type="InterPro" id="IPR051984">
    <property type="entry name" value="Alsin"/>
</dbReference>
<dbReference type="PROSITE" id="PS50012">
    <property type="entry name" value="RCC1_3"/>
    <property type="match status" value="2"/>
</dbReference>
<comment type="caution">
    <text evidence="4">The sequence shown here is derived from an EMBL/GenBank/DDBJ whole genome shotgun (WGS) entry which is preliminary data.</text>
</comment>